<feature type="domain" description="DNA-binding protein H-NS-like C-terminal" evidence="2">
    <location>
        <begin position="66"/>
        <end position="109"/>
    </location>
</feature>
<feature type="compositionally biased region" description="Basic residues" evidence="1">
    <location>
        <begin position="159"/>
        <end position="174"/>
    </location>
</feature>
<keyword evidence="3" id="KW-0238">DNA-binding</keyword>
<feature type="compositionally biased region" description="Low complexity" evidence="1">
    <location>
        <begin position="175"/>
        <end position="193"/>
    </location>
</feature>
<dbReference type="Proteomes" id="UP001180536">
    <property type="component" value="Unassembled WGS sequence"/>
</dbReference>
<gene>
    <name evidence="3" type="ORF">J2X16_004876</name>
</gene>
<evidence type="ECO:0000313" key="3">
    <source>
        <dbReference type="EMBL" id="MDR7299506.1"/>
    </source>
</evidence>
<dbReference type="RefSeq" id="WP_310349251.1">
    <property type="nucleotide sequence ID" value="NZ_JAVDXQ010000009.1"/>
</dbReference>
<proteinExistence type="predicted"/>
<evidence type="ECO:0000259" key="2">
    <source>
        <dbReference type="SMART" id="SM00528"/>
    </source>
</evidence>
<feature type="region of interest" description="Disordered" evidence="1">
    <location>
        <begin position="121"/>
        <end position="193"/>
    </location>
</feature>
<feature type="compositionally biased region" description="Low complexity" evidence="1">
    <location>
        <begin position="136"/>
        <end position="158"/>
    </location>
</feature>
<name>A0ABU1ZHH0_9BURK</name>
<dbReference type="Pfam" id="PF00816">
    <property type="entry name" value="Histone_HNS"/>
    <property type="match status" value="1"/>
</dbReference>
<dbReference type="GO" id="GO:0003677">
    <property type="term" value="F:DNA binding"/>
    <property type="evidence" value="ECO:0007669"/>
    <property type="project" value="UniProtKB-KW"/>
</dbReference>
<dbReference type="Gene3D" id="4.10.430.10">
    <property type="entry name" value="Histone-like protein H-NS, C-terminal domain"/>
    <property type="match status" value="1"/>
</dbReference>
<dbReference type="SUPFAM" id="SSF81273">
    <property type="entry name" value="H-NS histone-like proteins"/>
    <property type="match status" value="1"/>
</dbReference>
<dbReference type="InterPro" id="IPR037150">
    <property type="entry name" value="H-NS_C_dom_sf"/>
</dbReference>
<keyword evidence="4" id="KW-1185">Reference proteome</keyword>
<comment type="caution">
    <text evidence="3">The sequence shown here is derived from an EMBL/GenBank/DDBJ whole genome shotgun (WGS) entry which is preliminary data.</text>
</comment>
<evidence type="ECO:0000256" key="1">
    <source>
        <dbReference type="SAM" id="MobiDB-lite"/>
    </source>
</evidence>
<sequence length="193" mass="19507">MSTSLSKIKNQIAKLQKQAAAIESGVVSRIKAEIAKHGLTAEQLFGASSTTQPGEGGRSAARPKAAKAVAGNVAKFADADGNTWGGMGKRPQWIHDALTAGKSLDDFLVAGKVAAVKTKAASTKAAPAKAEKVVRKAPPAKKVSSAKKTATAKAPVPKRSVKAPAKKAPAKKTVKAAGSAMTASAEAQAGRSS</sequence>
<dbReference type="EMBL" id="JAVDXQ010000009">
    <property type="protein sequence ID" value="MDR7299506.1"/>
    <property type="molecule type" value="Genomic_DNA"/>
</dbReference>
<dbReference type="SMART" id="SM00528">
    <property type="entry name" value="HNS"/>
    <property type="match status" value="1"/>
</dbReference>
<feature type="region of interest" description="Disordered" evidence="1">
    <location>
        <begin position="45"/>
        <end position="65"/>
    </location>
</feature>
<reference evidence="3 4" key="1">
    <citation type="submission" date="2023-07" db="EMBL/GenBank/DDBJ databases">
        <title>Sorghum-associated microbial communities from plants grown in Nebraska, USA.</title>
        <authorList>
            <person name="Schachtman D."/>
        </authorList>
    </citation>
    <scope>NUCLEOTIDE SEQUENCE [LARGE SCALE GENOMIC DNA]</scope>
    <source>
        <strain evidence="3 4">BE310</strain>
    </source>
</reference>
<evidence type="ECO:0000313" key="4">
    <source>
        <dbReference type="Proteomes" id="UP001180536"/>
    </source>
</evidence>
<protein>
    <submittedName>
        <fullName evidence="3">DNA-binding protein H-NS</fullName>
    </submittedName>
</protein>
<organism evidence="3 4">
    <name type="scientific">Pelomonas aquatica</name>
    <dbReference type="NCBI Taxonomy" id="431058"/>
    <lineage>
        <taxon>Bacteria</taxon>
        <taxon>Pseudomonadati</taxon>
        <taxon>Pseudomonadota</taxon>
        <taxon>Betaproteobacteria</taxon>
        <taxon>Burkholderiales</taxon>
        <taxon>Sphaerotilaceae</taxon>
        <taxon>Roseateles</taxon>
    </lineage>
</organism>
<dbReference type="InterPro" id="IPR027444">
    <property type="entry name" value="H-NS_C_dom"/>
</dbReference>
<accession>A0ABU1ZHH0</accession>